<keyword evidence="1" id="KW-1133">Transmembrane helix</keyword>
<gene>
    <name evidence="2" type="ORF">EW145_g557</name>
</gene>
<dbReference type="OrthoDB" id="2575973at2759"/>
<evidence type="ECO:0000313" key="3">
    <source>
        <dbReference type="Proteomes" id="UP000308199"/>
    </source>
</evidence>
<feature type="transmembrane region" description="Helical" evidence="1">
    <location>
        <begin position="209"/>
        <end position="234"/>
    </location>
</feature>
<dbReference type="EMBL" id="SGPK01000011">
    <property type="protein sequence ID" value="THH11599.1"/>
    <property type="molecule type" value="Genomic_DNA"/>
</dbReference>
<evidence type="ECO:0000313" key="2">
    <source>
        <dbReference type="EMBL" id="THH11599.1"/>
    </source>
</evidence>
<sequence>MLRTQLTHTSLRLKRKSRQYPRLRRVNPSVCLPCFMFPAQPKLTTINYSSSSAVQHISSIMLFSRVVSFLVFFVTMGAFALSTPVQKRSDAQLETVFTTLKSSTDAILPQISAMATSGQASETSLTPLVNQLVEALTTAQGSLSSIGSGSLLVKRVTDEAVAELISGIVSDIAITLNLGVIPTLTILLGDVDVILSEVLTTVNIIAGDVFILLRGLLGTVDGLLAGLGLTLGLLGL</sequence>
<keyword evidence="3" id="KW-1185">Reference proteome</keyword>
<accession>A0A4S4LI43</accession>
<dbReference type="Proteomes" id="UP000308199">
    <property type="component" value="Unassembled WGS sequence"/>
</dbReference>
<keyword evidence="1" id="KW-0812">Transmembrane</keyword>
<dbReference type="AlphaFoldDB" id="A0A4S4LI43"/>
<feature type="transmembrane region" description="Helical" evidence="1">
    <location>
        <begin position="57"/>
        <end position="81"/>
    </location>
</feature>
<reference evidence="2 3" key="1">
    <citation type="submission" date="2019-02" db="EMBL/GenBank/DDBJ databases">
        <title>Genome sequencing of the rare red list fungi Phellinidium pouzarii.</title>
        <authorList>
            <person name="Buettner E."/>
            <person name="Kellner H."/>
        </authorList>
    </citation>
    <scope>NUCLEOTIDE SEQUENCE [LARGE SCALE GENOMIC DNA]</scope>
    <source>
        <strain evidence="2 3">DSM 108285</strain>
    </source>
</reference>
<protein>
    <submittedName>
        <fullName evidence="2">Uncharacterized protein</fullName>
    </submittedName>
</protein>
<name>A0A4S4LI43_9AGAM</name>
<evidence type="ECO:0000256" key="1">
    <source>
        <dbReference type="SAM" id="Phobius"/>
    </source>
</evidence>
<proteinExistence type="predicted"/>
<keyword evidence="1" id="KW-0472">Membrane</keyword>
<comment type="caution">
    <text evidence="2">The sequence shown here is derived from an EMBL/GenBank/DDBJ whole genome shotgun (WGS) entry which is preliminary data.</text>
</comment>
<organism evidence="2 3">
    <name type="scientific">Phellinidium pouzarii</name>
    <dbReference type="NCBI Taxonomy" id="167371"/>
    <lineage>
        <taxon>Eukaryota</taxon>
        <taxon>Fungi</taxon>
        <taxon>Dikarya</taxon>
        <taxon>Basidiomycota</taxon>
        <taxon>Agaricomycotina</taxon>
        <taxon>Agaricomycetes</taxon>
        <taxon>Hymenochaetales</taxon>
        <taxon>Hymenochaetaceae</taxon>
        <taxon>Phellinidium</taxon>
    </lineage>
</organism>